<dbReference type="Proteomes" id="UP001227192">
    <property type="component" value="Unassembled WGS sequence"/>
</dbReference>
<evidence type="ECO:0000313" key="1">
    <source>
        <dbReference type="EMBL" id="KAJ9487713.1"/>
    </source>
</evidence>
<name>A0AAI9TJ70_PENTH</name>
<gene>
    <name evidence="1" type="ORF">VN97_g5603</name>
</gene>
<sequence length="86" mass="10113">MSPHYQEPFNGGRDHSLSCMVQLRIAIRSVLERVHFIGGYFKEGPEGSHRRMRPVTTWYIPDHRLPRPTIDFPQGKIMHKTMGMFF</sequence>
<dbReference type="EMBL" id="LACB01000147">
    <property type="protein sequence ID" value="KAJ9487713.1"/>
    <property type="molecule type" value="Genomic_DNA"/>
</dbReference>
<proteinExistence type="predicted"/>
<protein>
    <submittedName>
        <fullName evidence="1">Uncharacterized protein</fullName>
    </submittedName>
</protein>
<reference evidence="1" key="2">
    <citation type="journal article" date="2016" name="Fungal Biol.">
        <title>Ochratoxin A production by Penicillium thymicola.</title>
        <authorList>
            <person name="Nguyen H.D.T."/>
            <person name="McMullin D.R."/>
            <person name="Ponomareva E."/>
            <person name="Riley R."/>
            <person name="Pomraning K.R."/>
            <person name="Baker S.E."/>
            <person name="Seifert K.A."/>
        </authorList>
    </citation>
    <scope>NUCLEOTIDE SEQUENCE</scope>
    <source>
        <strain evidence="1">DAOM 180753</strain>
    </source>
</reference>
<evidence type="ECO:0000313" key="2">
    <source>
        <dbReference type="Proteomes" id="UP001227192"/>
    </source>
</evidence>
<comment type="caution">
    <text evidence="1">The sequence shown here is derived from an EMBL/GenBank/DDBJ whole genome shotgun (WGS) entry which is preliminary data.</text>
</comment>
<dbReference type="AlphaFoldDB" id="A0AAI9TJ70"/>
<keyword evidence="2" id="KW-1185">Reference proteome</keyword>
<organism evidence="1 2">
    <name type="scientific">Penicillium thymicola</name>
    <dbReference type="NCBI Taxonomy" id="293382"/>
    <lineage>
        <taxon>Eukaryota</taxon>
        <taxon>Fungi</taxon>
        <taxon>Dikarya</taxon>
        <taxon>Ascomycota</taxon>
        <taxon>Pezizomycotina</taxon>
        <taxon>Eurotiomycetes</taxon>
        <taxon>Eurotiomycetidae</taxon>
        <taxon>Eurotiales</taxon>
        <taxon>Aspergillaceae</taxon>
        <taxon>Penicillium</taxon>
    </lineage>
</organism>
<accession>A0AAI9TJ70</accession>
<reference evidence="1" key="1">
    <citation type="submission" date="2015-06" db="EMBL/GenBank/DDBJ databases">
        <authorList>
            <person name="Nguyen H."/>
        </authorList>
    </citation>
    <scope>NUCLEOTIDE SEQUENCE</scope>
    <source>
        <strain evidence="1">DAOM 180753</strain>
    </source>
</reference>